<reference evidence="2" key="1">
    <citation type="journal article" date="2016" name="Biosci. Biotechnol. Biochem.">
        <title>Bioconversion of AHX to AOH by resting cells of Burkholderia contaminans CH-1.</title>
        <authorList>
            <person name="Choi J.H."/>
            <person name="Kikuchi A."/>
            <person name="Pumkaeo P."/>
            <person name="Hirai H."/>
            <person name="Tokuyama S."/>
            <person name="Kawagishi H."/>
        </authorList>
    </citation>
    <scope>NUCLEOTIDE SEQUENCE</scope>
    <source>
        <strain evidence="2">CH-1</strain>
        <plasmid evidence="2">pBC453</plasmid>
    </source>
</reference>
<name>A0A250LKN6_9BURK</name>
<geneLocation type="plasmid" evidence="3 4">
    <name>unnamed1</name>
</geneLocation>
<dbReference type="EMBL" id="CP090643">
    <property type="protein sequence ID" value="WFN23477.1"/>
    <property type="molecule type" value="Genomic_DNA"/>
</dbReference>
<keyword evidence="1" id="KW-0812">Transmembrane</keyword>
<keyword evidence="1" id="KW-0472">Membrane</keyword>
<evidence type="ECO:0000313" key="3">
    <source>
        <dbReference type="EMBL" id="WFN23477.1"/>
    </source>
</evidence>
<sequence>MTNTDQTGSTPHDSMSRSELFSRAVCVVATGAIWILTVCGIVIVGLAVATSLVGQLNVLAMLCIAPVAVSTCLGFGVLSNGIHSWLLSLFGMEPIQQADRVLPAD</sequence>
<proteinExistence type="predicted"/>
<geneLocation type="plasmid" evidence="2">
    <name>pBC453</name>
</geneLocation>
<reference evidence="2" key="2">
    <citation type="journal article" date="2017" name="Genome Announc.">
        <title>High-Quality Draft Genome Sequence of Burkholderia contaminans CH-1, a Gram-Negative Bacterium That Metabolizes 2-Azahypoxanthine, a Plant Growth-Regulating Compound.</title>
        <authorList>
            <person name="Choi J.-H."/>
            <person name="Sugiura H."/>
            <person name="Moriuchi R."/>
            <person name="Kawagishi H."/>
            <person name="Dohra H."/>
        </authorList>
    </citation>
    <scope>NUCLEOTIDE SEQUENCE</scope>
    <source>
        <strain evidence="2">CH-1</strain>
        <plasmid evidence="2">pBC453</plasmid>
    </source>
</reference>
<evidence type="ECO:0000313" key="2">
    <source>
        <dbReference type="EMBL" id="BBA45145.1"/>
    </source>
</evidence>
<dbReference type="EMBL" id="AP018360">
    <property type="protein sequence ID" value="BBA45145.1"/>
    <property type="molecule type" value="Genomic_DNA"/>
</dbReference>
<evidence type="ECO:0000256" key="1">
    <source>
        <dbReference type="SAM" id="Phobius"/>
    </source>
</evidence>
<evidence type="ECO:0000313" key="4">
    <source>
        <dbReference type="Proteomes" id="UP001220209"/>
    </source>
</evidence>
<protein>
    <submittedName>
        <fullName evidence="2">Uncharacterized protein</fullName>
    </submittedName>
</protein>
<dbReference type="Proteomes" id="UP001220209">
    <property type="component" value="Plasmid unnamed1"/>
</dbReference>
<dbReference type="RefSeq" id="WP_135370840.1">
    <property type="nucleotide sequence ID" value="NZ_AP018360.1"/>
</dbReference>
<dbReference type="AlphaFoldDB" id="A0A250LKN6"/>
<keyword evidence="2" id="KW-0614">Plasmid</keyword>
<accession>A0A250LKN6</accession>
<gene>
    <name evidence="2" type="ORF">BCCH1_76560</name>
    <name evidence="3" type="ORF">LXE91_40860</name>
</gene>
<keyword evidence="1" id="KW-1133">Transmembrane helix</keyword>
<organism evidence="2">
    <name type="scientific">Burkholderia contaminans</name>
    <dbReference type="NCBI Taxonomy" id="488447"/>
    <lineage>
        <taxon>Bacteria</taxon>
        <taxon>Pseudomonadati</taxon>
        <taxon>Pseudomonadota</taxon>
        <taxon>Betaproteobacteria</taxon>
        <taxon>Burkholderiales</taxon>
        <taxon>Burkholderiaceae</taxon>
        <taxon>Burkholderia</taxon>
        <taxon>Burkholderia cepacia complex</taxon>
    </lineage>
</organism>
<reference evidence="3 4" key="3">
    <citation type="submission" date="2021-12" db="EMBL/GenBank/DDBJ databases">
        <title>Genomic and phenotypic characterization of three Burkholderia contaminans isolates recovered from different sources.</title>
        <authorList>
            <person name="Lopez De Volder A."/>
            <person name="Fan Y."/>
            <person name="Nunvar J."/>
            <person name="Herrera T."/>
            <person name="Timp W."/>
            <person name="Degrossi J."/>
        </authorList>
    </citation>
    <scope>NUCLEOTIDE SEQUENCE [LARGE SCALE GENOMIC DNA]</scope>
    <source>
        <strain evidence="3 4">LMG 23361</strain>
        <plasmid evidence="3 4">unnamed1</plasmid>
    </source>
</reference>
<feature type="transmembrane region" description="Helical" evidence="1">
    <location>
        <begin position="20"/>
        <end position="49"/>
    </location>
</feature>
<feature type="transmembrane region" description="Helical" evidence="1">
    <location>
        <begin position="56"/>
        <end position="78"/>
    </location>
</feature>